<gene>
    <name evidence="2" type="ORF">OS493_039235</name>
</gene>
<keyword evidence="3" id="KW-1185">Reference proteome</keyword>
<feature type="non-terminal residue" evidence="2">
    <location>
        <position position="1"/>
    </location>
</feature>
<dbReference type="OrthoDB" id="5987086at2759"/>
<dbReference type="Proteomes" id="UP001163046">
    <property type="component" value="Unassembled WGS sequence"/>
</dbReference>
<protein>
    <submittedName>
        <fullName evidence="2">Uncharacterized protein</fullName>
    </submittedName>
</protein>
<name>A0A9X0CGT2_9CNID</name>
<comment type="caution">
    <text evidence="2">The sequence shown here is derived from an EMBL/GenBank/DDBJ whole genome shotgun (WGS) entry which is preliminary data.</text>
</comment>
<accession>A0A9X0CGT2</accession>
<organism evidence="2 3">
    <name type="scientific">Desmophyllum pertusum</name>
    <dbReference type="NCBI Taxonomy" id="174260"/>
    <lineage>
        <taxon>Eukaryota</taxon>
        <taxon>Metazoa</taxon>
        <taxon>Cnidaria</taxon>
        <taxon>Anthozoa</taxon>
        <taxon>Hexacorallia</taxon>
        <taxon>Scleractinia</taxon>
        <taxon>Caryophylliina</taxon>
        <taxon>Caryophylliidae</taxon>
        <taxon>Desmophyllum</taxon>
    </lineage>
</organism>
<sequence>CRTQLNPTEPSFSDRPMNTCLLSKNGLRPSYTGYGSLEHVPAELDRKASMYKTDKGMWFNARLNKLGLVLSDEVYDPYAGQAAQAKIVLSRIPKLGQLTLGHHLNDTQEWNSNLYIHYVLINRLPVLKTDDQETSPLAVAGSSALLLVLSSFTWIERYRLMNVHRIFTHSRWSCGKSTRKLQETSHVICLYAWGSPAIVVLICLVVDHVKKGSYWIWARRGGMFHISASSHSLFVCSACCTAFDLQSVCIDTHGDSYHQDSKGTRQVTNQRHNTSVAVICVKMASVMGVTWILGIAANVQALSFLWYPYVVLSSLQGICRDCRSIIDATETTPIRVPGTPSIADITDSIGNITLDKDRCPVHSTPITPGGSFYLPPCEATSSDVSLDMQIPQNRPIDALNTYLVSRDVSPIRSQLQTSWEEASGRTKRYYTRKAKQGVAAVVQDITPHETGPLFRALCSSDELRRQLSSDEDSDEDTVDVTLMGHFPNVSRLAAAGRRVARYFPSWQTRGATANSSGISQV</sequence>
<proteinExistence type="predicted"/>
<evidence type="ECO:0000256" key="1">
    <source>
        <dbReference type="SAM" id="Phobius"/>
    </source>
</evidence>
<dbReference type="Gene3D" id="1.20.1070.10">
    <property type="entry name" value="Rhodopsin 7-helix transmembrane proteins"/>
    <property type="match status" value="1"/>
</dbReference>
<dbReference type="AlphaFoldDB" id="A0A9X0CGT2"/>
<evidence type="ECO:0000313" key="2">
    <source>
        <dbReference type="EMBL" id="KAJ7348759.1"/>
    </source>
</evidence>
<dbReference type="InterPro" id="IPR053231">
    <property type="entry name" value="GPCR_LN-TM7"/>
</dbReference>
<keyword evidence="1" id="KW-0812">Transmembrane</keyword>
<dbReference type="PANTHER" id="PTHR45902">
    <property type="entry name" value="LATROPHILIN RECEPTOR-LIKE PROTEIN A"/>
    <property type="match status" value="1"/>
</dbReference>
<reference evidence="2" key="1">
    <citation type="submission" date="2023-01" db="EMBL/GenBank/DDBJ databases">
        <title>Genome assembly of the deep-sea coral Lophelia pertusa.</title>
        <authorList>
            <person name="Herrera S."/>
            <person name="Cordes E."/>
        </authorList>
    </citation>
    <scope>NUCLEOTIDE SEQUENCE</scope>
    <source>
        <strain evidence="2">USNM1676648</strain>
        <tissue evidence="2">Polyp</tissue>
    </source>
</reference>
<feature type="transmembrane region" description="Helical" evidence="1">
    <location>
        <begin position="185"/>
        <end position="206"/>
    </location>
</feature>
<keyword evidence="1" id="KW-0472">Membrane</keyword>
<dbReference type="EMBL" id="MU827469">
    <property type="protein sequence ID" value="KAJ7348759.1"/>
    <property type="molecule type" value="Genomic_DNA"/>
</dbReference>
<keyword evidence="1" id="KW-1133">Transmembrane helix</keyword>
<dbReference type="PANTHER" id="PTHR45902:SF4">
    <property type="entry name" value="G-PROTEIN COUPLED RECEPTORS FAMILY 2 PROFILE 2 DOMAIN-CONTAINING PROTEIN"/>
    <property type="match status" value="1"/>
</dbReference>
<evidence type="ECO:0000313" key="3">
    <source>
        <dbReference type="Proteomes" id="UP001163046"/>
    </source>
</evidence>